<dbReference type="AlphaFoldDB" id="A0A699JHY4"/>
<feature type="compositionally biased region" description="Acidic residues" evidence="1">
    <location>
        <begin position="79"/>
        <end position="89"/>
    </location>
</feature>
<dbReference type="EMBL" id="BKCJ010405160">
    <property type="protein sequence ID" value="GFA32741.1"/>
    <property type="molecule type" value="Genomic_DNA"/>
</dbReference>
<feature type="region of interest" description="Disordered" evidence="1">
    <location>
        <begin position="62"/>
        <end position="114"/>
    </location>
</feature>
<evidence type="ECO:0000256" key="1">
    <source>
        <dbReference type="SAM" id="MobiDB-lite"/>
    </source>
</evidence>
<name>A0A699JHY4_TANCI</name>
<accession>A0A699JHY4</accession>
<feature type="region of interest" description="Disordered" evidence="1">
    <location>
        <begin position="135"/>
        <end position="154"/>
    </location>
</feature>
<organism evidence="2">
    <name type="scientific">Tanacetum cinerariifolium</name>
    <name type="common">Dalmatian daisy</name>
    <name type="synonym">Chrysanthemum cinerariifolium</name>
    <dbReference type="NCBI Taxonomy" id="118510"/>
    <lineage>
        <taxon>Eukaryota</taxon>
        <taxon>Viridiplantae</taxon>
        <taxon>Streptophyta</taxon>
        <taxon>Embryophyta</taxon>
        <taxon>Tracheophyta</taxon>
        <taxon>Spermatophyta</taxon>
        <taxon>Magnoliopsida</taxon>
        <taxon>eudicotyledons</taxon>
        <taxon>Gunneridae</taxon>
        <taxon>Pentapetalae</taxon>
        <taxon>asterids</taxon>
        <taxon>campanulids</taxon>
        <taxon>Asterales</taxon>
        <taxon>Asteraceae</taxon>
        <taxon>Asteroideae</taxon>
        <taxon>Anthemideae</taxon>
        <taxon>Anthemidinae</taxon>
        <taxon>Tanacetum</taxon>
    </lineage>
</organism>
<protein>
    <submittedName>
        <fullName evidence="2">Uncharacterized protein</fullName>
    </submittedName>
</protein>
<reference evidence="2" key="1">
    <citation type="journal article" date="2019" name="Sci. Rep.">
        <title>Draft genome of Tanacetum cinerariifolium, the natural source of mosquito coil.</title>
        <authorList>
            <person name="Yamashiro T."/>
            <person name="Shiraishi A."/>
            <person name="Satake H."/>
            <person name="Nakayama K."/>
        </authorList>
    </citation>
    <scope>NUCLEOTIDE SEQUENCE</scope>
</reference>
<comment type="caution">
    <text evidence="2">The sequence shown here is derived from an EMBL/GenBank/DDBJ whole genome shotgun (WGS) entry which is preliminary data.</text>
</comment>
<evidence type="ECO:0000313" key="2">
    <source>
        <dbReference type="EMBL" id="GFA32741.1"/>
    </source>
</evidence>
<feature type="compositionally biased region" description="Basic and acidic residues" evidence="1">
    <location>
        <begin position="139"/>
        <end position="154"/>
    </location>
</feature>
<proteinExistence type="predicted"/>
<sequence>MVKLIHHIRRSYALSWKPCQGDSLNLPDHSDEVLKLKNFKKDALLKLFKLLTQERYEHVGPKVTSAQDGKDYKMGTSELVEDDKEEEEIKESLDSYSVSEDAEDEGPTVEDKDPAVEDEGLAMEDDGLGMGVESCGSADESHVLDDKGHSVESDGHGLGEEQAIPEGQQQAVLVVGRVVSAPLGLERVSVSRQSTLTTWTDPEDGMVFIDVPAYPPPAPPVQTPPSPKWMSGSLLISPSPFIIPLSISSTMIPLTIPSLVATPTTVETEGFLTKLGAQVEMQGGLICDHAVGLEELSPALFESIRRGEEPRGDV</sequence>
<gene>
    <name evidence="2" type="ORF">Tci_604713</name>
</gene>